<evidence type="ECO:0000313" key="3">
    <source>
        <dbReference type="Proteomes" id="UP000693981"/>
    </source>
</evidence>
<sequence>MDRLPRVMLVEKVAKQQLAIENSLRREGFQWDLASSGEQAVSNFTRQPISAGASIGGIATNYELVVISDLLSDDEFRIIGRCVGSKERLKQKNGPPMLMCVVISAPGSDIPFSKAMCAACRRAQGRRVSQELAASTERGAREPPPMACPHCSLIVPPSAKTTLLSPVLAEMAQVIVYKHVKAATLHRLAEMWAAGDKPATNNSAPPSRGGRRNYGDSHLGLTPASFFAEVDKQLAAAKRGAFFPDHQTPEMALSTNDTMVAKRFSSSNTPTPTAVSVLRLDQVRSASA</sequence>
<name>A0A8T1WSH7_9STRA</name>
<dbReference type="AlphaFoldDB" id="A0A8T1WSH7"/>
<evidence type="ECO:0000256" key="1">
    <source>
        <dbReference type="SAM" id="MobiDB-lite"/>
    </source>
</evidence>
<protein>
    <submittedName>
        <fullName evidence="2">Uncharacterized protein</fullName>
    </submittedName>
</protein>
<comment type="caution">
    <text evidence="2">The sequence shown here is derived from an EMBL/GenBank/DDBJ whole genome shotgun (WGS) entry which is preliminary data.</text>
</comment>
<keyword evidence="3" id="KW-1185">Reference proteome</keyword>
<dbReference type="EMBL" id="JAGDFL010000252">
    <property type="protein sequence ID" value="KAG7394720.1"/>
    <property type="molecule type" value="Genomic_DNA"/>
</dbReference>
<accession>A0A8T1WSH7</accession>
<gene>
    <name evidence="2" type="ORF">PHYBOEH_004791</name>
</gene>
<proteinExistence type="predicted"/>
<dbReference type="Proteomes" id="UP000693981">
    <property type="component" value="Unassembled WGS sequence"/>
</dbReference>
<feature type="region of interest" description="Disordered" evidence="1">
    <location>
        <begin position="196"/>
        <end position="215"/>
    </location>
</feature>
<reference evidence="2" key="1">
    <citation type="submission" date="2021-02" db="EMBL/GenBank/DDBJ databases">
        <authorList>
            <person name="Palmer J.M."/>
        </authorList>
    </citation>
    <scope>NUCLEOTIDE SEQUENCE</scope>
    <source>
        <strain evidence="2">SCRP23</strain>
    </source>
</reference>
<organism evidence="2 3">
    <name type="scientific">Phytophthora boehmeriae</name>
    <dbReference type="NCBI Taxonomy" id="109152"/>
    <lineage>
        <taxon>Eukaryota</taxon>
        <taxon>Sar</taxon>
        <taxon>Stramenopiles</taxon>
        <taxon>Oomycota</taxon>
        <taxon>Peronosporomycetes</taxon>
        <taxon>Peronosporales</taxon>
        <taxon>Peronosporaceae</taxon>
        <taxon>Phytophthora</taxon>
    </lineage>
</organism>
<dbReference type="OrthoDB" id="163171at2759"/>
<evidence type="ECO:0000313" key="2">
    <source>
        <dbReference type="EMBL" id="KAG7394720.1"/>
    </source>
</evidence>